<dbReference type="Proteomes" id="UP001296967">
    <property type="component" value="Unassembled WGS sequence"/>
</dbReference>
<feature type="domain" description="Translocation and assembly module TamB C-terminal" evidence="7">
    <location>
        <begin position="1256"/>
        <end position="1314"/>
    </location>
</feature>
<gene>
    <name evidence="8" type="ORF">CCR82_13250</name>
</gene>
<dbReference type="InterPro" id="IPR007452">
    <property type="entry name" value="TamB_C"/>
</dbReference>
<keyword evidence="2 6" id="KW-0812">Transmembrane</keyword>
<dbReference type="PANTHER" id="PTHR36985:SF1">
    <property type="entry name" value="TRANSLOCATION AND ASSEMBLY MODULE SUBUNIT TAMB"/>
    <property type="match status" value="1"/>
</dbReference>
<dbReference type="PANTHER" id="PTHR36985">
    <property type="entry name" value="TRANSLOCATION AND ASSEMBLY MODULE SUBUNIT TAMB"/>
    <property type="match status" value="1"/>
</dbReference>
<evidence type="ECO:0000313" key="8">
    <source>
        <dbReference type="EMBL" id="MBK5931455.1"/>
    </source>
</evidence>
<accession>A0AAJ0XH87</accession>
<dbReference type="RefSeq" id="WP_201246292.1">
    <property type="nucleotide sequence ID" value="NZ_NHSF01000065.1"/>
</dbReference>
<evidence type="ECO:0000256" key="3">
    <source>
        <dbReference type="ARBA" id="ARBA00022989"/>
    </source>
</evidence>
<evidence type="ECO:0000256" key="1">
    <source>
        <dbReference type="ARBA" id="ARBA00004167"/>
    </source>
</evidence>
<protein>
    <recommendedName>
        <fullName evidence="7">Translocation and assembly module TamB C-terminal domain-containing protein</fullName>
    </recommendedName>
</protein>
<feature type="region of interest" description="Disordered" evidence="5">
    <location>
        <begin position="1"/>
        <end position="44"/>
    </location>
</feature>
<feature type="compositionally biased region" description="Low complexity" evidence="5">
    <location>
        <begin position="29"/>
        <end position="41"/>
    </location>
</feature>
<proteinExistence type="predicted"/>
<keyword evidence="9" id="KW-1185">Reference proteome</keyword>
<dbReference type="EMBL" id="NHSF01000065">
    <property type="protein sequence ID" value="MBK5931455.1"/>
    <property type="molecule type" value="Genomic_DNA"/>
</dbReference>
<name>A0AAJ0XH87_HALSE</name>
<feature type="domain" description="Translocation and assembly module TamB C-terminal" evidence="7">
    <location>
        <begin position="1016"/>
        <end position="1247"/>
    </location>
</feature>
<evidence type="ECO:0000259" key="7">
    <source>
        <dbReference type="Pfam" id="PF04357"/>
    </source>
</evidence>
<evidence type="ECO:0000256" key="5">
    <source>
        <dbReference type="SAM" id="MobiDB-lite"/>
    </source>
</evidence>
<dbReference type="GO" id="GO:0009306">
    <property type="term" value="P:protein secretion"/>
    <property type="evidence" value="ECO:0007669"/>
    <property type="project" value="InterPro"/>
</dbReference>
<keyword evidence="4 6" id="KW-0472">Membrane</keyword>
<evidence type="ECO:0000256" key="4">
    <source>
        <dbReference type="ARBA" id="ARBA00023136"/>
    </source>
</evidence>
<evidence type="ECO:0000256" key="2">
    <source>
        <dbReference type="ARBA" id="ARBA00022692"/>
    </source>
</evidence>
<evidence type="ECO:0000256" key="6">
    <source>
        <dbReference type="SAM" id="Phobius"/>
    </source>
</evidence>
<organism evidence="8 9">
    <name type="scientific">Halochromatium salexigens</name>
    <name type="common">Chromatium salexigens</name>
    <dbReference type="NCBI Taxonomy" id="49447"/>
    <lineage>
        <taxon>Bacteria</taxon>
        <taxon>Pseudomonadati</taxon>
        <taxon>Pseudomonadota</taxon>
        <taxon>Gammaproteobacteria</taxon>
        <taxon>Chromatiales</taxon>
        <taxon>Chromatiaceae</taxon>
        <taxon>Halochromatium</taxon>
    </lineage>
</organism>
<keyword evidence="3 6" id="KW-1133">Transmembrane helix</keyword>
<reference evidence="8" key="1">
    <citation type="submission" date="2017-05" db="EMBL/GenBank/DDBJ databases">
        <authorList>
            <person name="Imhoff J.F."/>
            <person name="Rahn T."/>
            <person name="Kuenzel S."/>
            <person name="Neulinger S.C."/>
        </authorList>
    </citation>
    <scope>NUCLEOTIDE SEQUENCE</scope>
    <source>
        <strain evidence="8">DSM 4395</strain>
    </source>
</reference>
<reference evidence="8" key="2">
    <citation type="journal article" date="2020" name="Microorganisms">
        <title>Osmotic Adaptation and Compatible Solute Biosynthesis of Phototrophic Bacteria as Revealed from Genome Analyses.</title>
        <authorList>
            <person name="Imhoff J.F."/>
            <person name="Rahn T."/>
            <person name="Kunzel S."/>
            <person name="Keller A."/>
            <person name="Neulinger S.C."/>
        </authorList>
    </citation>
    <scope>NUCLEOTIDE SEQUENCE</scope>
    <source>
        <strain evidence="8">DSM 4395</strain>
    </source>
</reference>
<dbReference type="GO" id="GO:0005886">
    <property type="term" value="C:plasma membrane"/>
    <property type="evidence" value="ECO:0007669"/>
    <property type="project" value="InterPro"/>
</dbReference>
<comment type="caution">
    <text evidence="8">The sequence shown here is derived from an EMBL/GenBank/DDBJ whole genome shotgun (WGS) entry which is preliminary data.</text>
</comment>
<sequence>MSTTETSPPDHAGVAGSGGASKEAEGPDTADTADTADAPDASRPRRARRLLRPLRWIGSLIGVVLILSLLAVGFVLGTQTGLRTLMAVSDDLAPGLIQASRVEGRILGRLELDDLALRLPGLEVSIGTLRLDWRPGALFTGTLHVRELRASDMAVVTEPSADETPAEPFELPSIKLPIAVRIEQALIERLSYREAGAPPETAIELTRAELSATANGDLVELERLQAELSQPVARVRMDGQVRLDEAYPIELALDWHFEQAPALSLTGEGKVTGDLEQARLTGTLNGTAPAVAEMSRITADLDVEWAARVLTIKTLRLTESSGKDVASAAGAPEGARIKVTGQLDTNPTVPTFSVQALWEHLRWPLAGVPMAQSPQGSLSAEGALDGYTYSLDAQAHGPQIPETELALAGTGDQQHTEILELKLNTLDGLIRGQGRLDWSPELTWELALTASNIDPGRHYAGLDGRIRLTAETVGGLEKGFDFRLNADAALADYPPTRVDLAGTGTASAATIETLAIEVIGGRIAGTGALSWAPKLRWDADLSLAELDPGQLLADWPGTLGGRLQSQGELAEDGLDLSARLSDFGGTLRGYPVTVQADLGMQGETLSIRTLEAVSGETRFAADGQLGERIDLRYTLNSPNLAALLPDLQGRLEAEGGLAGTLEQPRATLALAGRGIEMNDQGVERIDATADVGLDQESPFQLAIDGRDLILGSQRFERLQVRGQGSTGSHQLSAEIDGEPLRLSLALDGNLDATNAYRGRLTRLALETGEYDDWDLGRAAPFSLAAGALEVGPLCVGNSGSSSGCVTFRQPEAGRFSASLDLQRLDFDLLDALTTETTAINGYLTAQADVEGQGDLLTGSAELRVPEGGVEIVLPRVSETLVFTGTRLDVRAGASGVDARFALPIAEVGQVDAELGLPGFRLSGLENQALKGRLRIALDGLDRFATLAPEVSGTEGTINGEIELGGRLLQPRMGGHLAARDIAFSVASIGLRVKDLNLTAASEGREAMRLDGGAWVGGGQLNVDGTATGLGGGEPNIALSLKGQDLKVADSKEYMALVSLDLEAGFGPDGGTVRGELSVPEATIMPRSLPAGAVQPSPDVVLDEDADNAGLPLSIDVLAKLGDAVLIEAFGLRGLLQGQLRVTQQPDRALVGSGELQVIDGTYRVSLPGLGLLTSVGPPLVIKKGIVLFASTPLDNPGIILNAQREGGDMSAGVQVLGTLRNPKLAFFSESDPNLSQSEITRYLVTGIPPRRNGETDDRSLSVGTYIAPKLYMEYDSSLGDTSDRIKMRYDLTNRIQLQSETGDGQGVDLFYKFEH</sequence>
<dbReference type="GO" id="GO:0097347">
    <property type="term" value="C:TAM protein secretion complex"/>
    <property type="evidence" value="ECO:0007669"/>
    <property type="project" value="TreeGrafter"/>
</dbReference>
<dbReference type="Pfam" id="PF04357">
    <property type="entry name" value="TamB"/>
    <property type="match status" value="2"/>
</dbReference>
<comment type="subcellular location">
    <subcellularLocation>
        <location evidence="1">Membrane</location>
        <topology evidence="1">Single-pass membrane protein</topology>
    </subcellularLocation>
</comment>
<feature type="transmembrane region" description="Helical" evidence="6">
    <location>
        <begin position="54"/>
        <end position="76"/>
    </location>
</feature>
<evidence type="ECO:0000313" key="9">
    <source>
        <dbReference type="Proteomes" id="UP001296967"/>
    </source>
</evidence>